<dbReference type="Proteomes" id="UP000244309">
    <property type="component" value="Unassembled WGS sequence"/>
</dbReference>
<dbReference type="InterPro" id="IPR050348">
    <property type="entry name" value="Protein-Tyr_Phosphatase"/>
</dbReference>
<dbReference type="PANTHER" id="PTHR19134:SF449">
    <property type="entry name" value="TYROSINE-PROTEIN PHOSPHATASE 1"/>
    <property type="match status" value="1"/>
</dbReference>
<dbReference type="GO" id="GO:0004725">
    <property type="term" value="F:protein tyrosine phosphatase activity"/>
    <property type="evidence" value="ECO:0007669"/>
    <property type="project" value="InterPro"/>
</dbReference>
<keyword evidence="5" id="KW-1185">Reference proteome</keyword>
<dbReference type="VEuPathDB" id="FungiDB:CXQ85_000113"/>
<dbReference type="InterPro" id="IPR029021">
    <property type="entry name" value="Prot-tyrosine_phosphatase-like"/>
</dbReference>
<dbReference type="GeneID" id="37005446"/>
<dbReference type="CDD" id="cd18533">
    <property type="entry name" value="PTP_fungal"/>
    <property type="match status" value="1"/>
</dbReference>
<evidence type="ECO:0000256" key="1">
    <source>
        <dbReference type="ARBA" id="ARBA00009649"/>
    </source>
</evidence>
<dbReference type="RefSeq" id="XP_025342088.1">
    <property type="nucleotide sequence ID" value="XM_025483873.1"/>
</dbReference>
<dbReference type="InterPro" id="IPR016130">
    <property type="entry name" value="Tyr_Pase_AS"/>
</dbReference>
<feature type="domain" description="Tyrosine-protein phosphatase" evidence="2">
    <location>
        <begin position="30"/>
        <end position="305"/>
    </location>
</feature>
<dbReference type="SUPFAM" id="SSF52799">
    <property type="entry name" value="(Phosphotyrosine protein) phosphatases II"/>
    <property type="match status" value="1"/>
</dbReference>
<accession>A0A2V1ATI9</accession>
<comment type="similarity">
    <text evidence="1">Belongs to the protein-tyrosine phosphatase family. Non-receptor class subfamily.</text>
</comment>
<dbReference type="SMART" id="SM00404">
    <property type="entry name" value="PTPc_motif"/>
    <property type="match status" value="1"/>
</dbReference>
<comment type="caution">
    <text evidence="4">The sequence shown here is derived from an EMBL/GenBank/DDBJ whole genome shotgun (WGS) entry which is preliminary data.</text>
</comment>
<dbReference type="Gene3D" id="3.90.190.10">
    <property type="entry name" value="Protein tyrosine phosphatase superfamily"/>
    <property type="match status" value="1"/>
</dbReference>
<proteinExistence type="inferred from homology"/>
<evidence type="ECO:0000313" key="5">
    <source>
        <dbReference type="Proteomes" id="UP000244309"/>
    </source>
</evidence>
<reference evidence="4 5" key="1">
    <citation type="submission" date="2017-12" db="EMBL/GenBank/DDBJ databases">
        <title>Genome Sequence of a Multidrug-Resistant Candida haemulonii Isolate from a Patient with Chronic Leg Ulcers in Israel.</title>
        <authorList>
            <person name="Chow N.A."/>
            <person name="Gade L."/>
            <person name="Batra D."/>
            <person name="Rowe L.A."/>
            <person name="Ben-Ami R."/>
            <person name="Loparev V.N."/>
            <person name="Litvintseva A.P."/>
        </authorList>
    </citation>
    <scope>NUCLEOTIDE SEQUENCE [LARGE SCALE GENOMIC DNA]</scope>
    <source>
        <strain evidence="4 5">B11899</strain>
    </source>
</reference>
<dbReference type="Pfam" id="PF00102">
    <property type="entry name" value="Y_phosphatase"/>
    <property type="match status" value="1"/>
</dbReference>
<dbReference type="InterPro" id="IPR000387">
    <property type="entry name" value="Tyr_Pase_dom"/>
</dbReference>
<dbReference type="EMBL" id="PKFO01000005">
    <property type="protein sequence ID" value="PVH21148.1"/>
    <property type="molecule type" value="Genomic_DNA"/>
</dbReference>
<dbReference type="SMART" id="SM00194">
    <property type="entry name" value="PTPc"/>
    <property type="match status" value="1"/>
</dbReference>
<dbReference type="PROSITE" id="PS50055">
    <property type="entry name" value="TYR_PHOSPHATASE_PTP"/>
    <property type="match status" value="1"/>
</dbReference>
<dbReference type="STRING" id="45357.A0A2V1ATI9"/>
<feature type="domain" description="Tyrosine specific protein phosphatases" evidence="3">
    <location>
        <begin position="218"/>
        <end position="296"/>
    </location>
</feature>
<evidence type="ECO:0000259" key="3">
    <source>
        <dbReference type="PROSITE" id="PS50056"/>
    </source>
</evidence>
<dbReference type="PRINTS" id="PR00700">
    <property type="entry name" value="PRTYPHPHTASE"/>
</dbReference>
<dbReference type="PANTHER" id="PTHR19134">
    <property type="entry name" value="RECEPTOR-TYPE TYROSINE-PROTEIN PHOSPHATASE"/>
    <property type="match status" value="1"/>
</dbReference>
<dbReference type="InterPro" id="IPR000242">
    <property type="entry name" value="PTP_cat"/>
</dbReference>
<dbReference type="OrthoDB" id="10253954at2759"/>
<sequence length="313" mass="35560">MSSGPAYFKLAPAEQRAKFLKISQACDEHLDDAYGEVLDSEWSVSEALKKNNALRNRYSNVFPWDKTRVQLPVLPGAQSDYINASKISLGKGFDYIAAQGPLVNTIPHFWAMAFHQAELQKTDTIVVAMMTPLVEAGREKCSRYWPKEKNEMWDFTEVLRTDGISPGELKITLKSTERIHNGDLIFSQFTLDSPTTSKTVLHYYFQKWEDAKVPESMDPILALSLEIRKVTEKDPQIAPIVHCSAGVGRTGTYIAIDYLLNGPTFFASDIEDPVYDVVTRLRSQRMMMVQTVYQFMFLYGVAKRLYEEKIKSG</sequence>
<dbReference type="InterPro" id="IPR003595">
    <property type="entry name" value="Tyr_Pase_cat"/>
</dbReference>
<dbReference type="AlphaFoldDB" id="A0A2V1ATI9"/>
<protein>
    <submittedName>
        <fullName evidence="4">Uncharacterized protein</fullName>
    </submittedName>
</protein>
<evidence type="ECO:0000259" key="2">
    <source>
        <dbReference type="PROSITE" id="PS50055"/>
    </source>
</evidence>
<evidence type="ECO:0000313" key="4">
    <source>
        <dbReference type="EMBL" id="PVH21148.1"/>
    </source>
</evidence>
<dbReference type="PROSITE" id="PS50056">
    <property type="entry name" value="TYR_PHOSPHATASE_2"/>
    <property type="match status" value="1"/>
</dbReference>
<dbReference type="PROSITE" id="PS00383">
    <property type="entry name" value="TYR_PHOSPHATASE_1"/>
    <property type="match status" value="1"/>
</dbReference>
<organism evidence="4 5">
    <name type="scientific">Candidozyma haemuli</name>
    <dbReference type="NCBI Taxonomy" id="45357"/>
    <lineage>
        <taxon>Eukaryota</taxon>
        <taxon>Fungi</taxon>
        <taxon>Dikarya</taxon>
        <taxon>Ascomycota</taxon>
        <taxon>Saccharomycotina</taxon>
        <taxon>Pichiomycetes</taxon>
        <taxon>Metschnikowiaceae</taxon>
        <taxon>Candidozyma</taxon>
    </lineage>
</organism>
<gene>
    <name evidence="4" type="ORF">CXQ85_000113</name>
</gene>
<name>A0A2V1ATI9_9ASCO</name>